<dbReference type="EMBL" id="FJ174691">
    <property type="protein sequence ID" value="ACI12502.1"/>
    <property type="molecule type" value="Genomic_DNA"/>
</dbReference>
<dbReference type="KEGG" id="vg:6940788"/>
<gene>
    <name evidence="2" type="primary">87</name>
    <name evidence="2" type="ORF">KONSTANTINE_87</name>
</gene>
<organism evidence="2 3">
    <name type="scientific">Mycobacterium phage Konstantine</name>
    <dbReference type="NCBI Taxonomy" id="563121"/>
    <lineage>
        <taxon>Viruses</taxon>
        <taxon>Duplodnaviria</taxon>
        <taxon>Heunggongvirae</taxon>
        <taxon>Uroviricota</taxon>
        <taxon>Caudoviricetes</taxon>
        <taxon>Konstantinevirus</taxon>
        <taxon>Konstantinevirus konstantine</taxon>
    </lineage>
</organism>
<dbReference type="GeneID" id="6940788"/>
<dbReference type="Proteomes" id="UP000002183">
    <property type="component" value="Segment"/>
</dbReference>
<evidence type="ECO:0000256" key="1">
    <source>
        <dbReference type="SAM" id="MobiDB-lite"/>
    </source>
</evidence>
<evidence type="ECO:0000313" key="2">
    <source>
        <dbReference type="EMBL" id="ACI12502.1"/>
    </source>
</evidence>
<name>B5U4W2_9CAUD</name>
<proteinExistence type="predicted"/>
<feature type="region of interest" description="Disordered" evidence="1">
    <location>
        <begin position="160"/>
        <end position="191"/>
    </location>
</feature>
<reference evidence="2 3" key="1">
    <citation type="submission" date="2008-09" db="EMBL/GenBank/DDBJ databases">
        <authorList>
            <person name="Tantoco A.T."/>
            <person name="Edgar R.H."/>
            <person name="Ko C."/>
            <person name="Chambers R.A."/>
            <person name="Jacobs-Sera D."/>
            <person name="Hendrix R.W."/>
            <person name="Hatfull G.F."/>
        </authorList>
    </citation>
    <scope>NUCLEOTIDE SEQUENCE [LARGE SCALE GENOMIC DNA]</scope>
</reference>
<accession>B5U4W2</accession>
<evidence type="ECO:0000313" key="3">
    <source>
        <dbReference type="Proteomes" id="UP000002183"/>
    </source>
</evidence>
<feature type="region of interest" description="Disordered" evidence="1">
    <location>
        <begin position="123"/>
        <end position="146"/>
    </location>
</feature>
<keyword evidence="3" id="KW-1185">Reference proteome</keyword>
<dbReference type="RefSeq" id="YP_002242144.1">
    <property type="nucleotide sequence ID" value="NC_011292.1"/>
</dbReference>
<sequence length="191" mass="21662">MNGFRYEDLLQFDEAYNLKDEDMNNKPTKDQLPYEVPVGVETEIRKGIVAAVGVVPHPDQDTYPGVLVMANNHDITVVWHNKGCARRSPKPENVKFDRNGAPWCPTCFAENLHRDPNWNSEPSPAVEIPEPINSPKTDATAERKAERLARVEKIRAAREAGKFREPFPQKIVGDDHTVTEHKLNPPERFEG</sequence>
<protein>
    <submittedName>
        <fullName evidence="2">Uncharacterized protein</fullName>
    </submittedName>
</protein>